<dbReference type="InterPro" id="IPR015797">
    <property type="entry name" value="NUDIX_hydrolase-like_dom_sf"/>
</dbReference>
<dbReference type="PANTHER" id="PTHR12629">
    <property type="entry name" value="DIPHOSPHOINOSITOL POLYPHOSPHATE PHOSPHOHYDROLASE"/>
    <property type="match status" value="1"/>
</dbReference>
<dbReference type="Proteomes" id="UP001055460">
    <property type="component" value="Plasmid pB"/>
</dbReference>
<dbReference type="GO" id="GO:1901909">
    <property type="term" value="P:diadenosine hexaphosphate catabolic process"/>
    <property type="evidence" value="ECO:0007669"/>
    <property type="project" value="TreeGrafter"/>
</dbReference>
<comment type="cofactor">
    <cofactor evidence="1">
        <name>Mg(2+)</name>
        <dbReference type="ChEBI" id="CHEBI:18420"/>
    </cofactor>
</comment>
<dbReference type="GO" id="GO:1901911">
    <property type="term" value="P:adenosine 5'-(hexahydrogen pentaphosphate) catabolic process"/>
    <property type="evidence" value="ECO:0007669"/>
    <property type="project" value="TreeGrafter"/>
</dbReference>
<gene>
    <name evidence="6" type="ORF">NE863_30815</name>
</gene>
<evidence type="ECO:0000256" key="3">
    <source>
        <dbReference type="ARBA" id="ARBA00022801"/>
    </source>
</evidence>
<dbReference type="GO" id="GO:0000298">
    <property type="term" value="F:endopolyphosphatase activity"/>
    <property type="evidence" value="ECO:0007669"/>
    <property type="project" value="TreeGrafter"/>
</dbReference>
<evidence type="ECO:0000313" key="6">
    <source>
        <dbReference type="EMBL" id="USJ28242.1"/>
    </source>
</evidence>
<organism evidence="6 7">
    <name type="scientific">Ensifer adhaerens</name>
    <name type="common">Sinorhizobium morelense</name>
    <dbReference type="NCBI Taxonomy" id="106592"/>
    <lineage>
        <taxon>Bacteria</taxon>
        <taxon>Pseudomonadati</taxon>
        <taxon>Pseudomonadota</taxon>
        <taxon>Alphaproteobacteria</taxon>
        <taxon>Hyphomicrobiales</taxon>
        <taxon>Rhizobiaceae</taxon>
        <taxon>Sinorhizobium/Ensifer group</taxon>
        <taxon>Ensifer</taxon>
    </lineage>
</organism>
<evidence type="ECO:0000313" key="7">
    <source>
        <dbReference type="Proteomes" id="UP001055460"/>
    </source>
</evidence>
<evidence type="ECO:0000256" key="2">
    <source>
        <dbReference type="ARBA" id="ARBA00022723"/>
    </source>
</evidence>
<evidence type="ECO:0000259" key="5">
    <source>
        <dbReference type="PROSITE" id="PS51462"/>
    </source>
</evidence>
<dbReference type="SUPFAM" id="SSF55811">
    <property type="entry name" value="Nudix"/>
    <property type="match status" value="1"/>
</dbReference>
<accession>A0A9Q8YHE4</accession>
<feature type="domain" description="Nudix hydrolase" evidence="5">
    <location>
        <begin position="24"/>
        <end position="154"/>
    </location>
</feature>
<dbReference type="GO" id="GO:0005737">
    <property type="term" value="C:cytoplasm"/>
    <property type="evidence" value="ECO:0007669"/>
    <property type="project" value="TreeGrafter"/>
</dbReference>
<dbReference type="GO" id="GO:0046872">
    <property type="term" value="F:metal ion binding"/>
    <property type="evidence" value="ECO:0007669"/>
    <property type="project" value="UniProtKB-KW"/>
</dbReference>
<dbReference type="AlphaFoldDB" id="A0A9Q8YHE4"/>
<dbReference type="Gene3D" id="3.90.79.10">
    <property type="entry name" value="Nucleoside Triphosphate Pyrophosphohydrolase"/>
    <property type="match status" value="1"/>
</dbReference>
<geneLocation type="plasmid" evidence="6 7">
    <name>pB</name>
</geneLocation>
<dbReference type="InterPro" id="IPR047198">
    <property type="entry name" value="DDP-like_NUDIX"/>
</dbReference>
<proteinExistence type="predicted"/>
<keyword evidence="4" id="KW-0460">Magnesium</keyword>
<dbReference type="PROSITE" id="PS51462">
    <property type="entry name" value="NUDIX"/>
    <property type="match status" value="1"/>
</dbReference>
<protein>
    <submittedName>
        <fullName evidence="6">NUDIX hydrolase</fullName>
    </submittedName>
</protein>
<dbReference type="CDD" id="cd04666">
    <property type="entry name" value="NUDIX_DIPP2_like_Nudt4"/>
    <property type="match status" value="1"/>
</dbReference>
<keyword evidence="2" id="KW-0479">Metal-binding</keyword>
<keyword evidence="6" id="KW-0614">Plasmid</keyword>
<dbReference type="GO" id="GO:1901907">
    <property type="term" value="P:diadenosine pentaphosphate catabolic process"/>
    <property type="evidence" value="ECO:0007669"/>
    <property type="project" value="TreeGrafter"/>
</dbReference>
<dbReference type="Pfam" id="PF00293">
    <property type="entry name" value="NUDIX"/>
    <property type="match status" value="1"/>
</dbReference>
<evidence type="ECO:0000256" key="1">
    <source>
        <dbReference type="ARBA" id="ARBA00001946"/>
    </source>
</evidence>
<dbReference type="GO" id="GO:0008486">
    <property type="term" value="F:diphosphoinositol-polyphosphate diphosphatase activity"/>
    <property type="evidence" value="ECO:0007669"/>
    <property type="project" value="TreeGrafter"/>
</dbReference>
<dbReference type="GO" id="GO:0034431">
    <property type="term" value="F:bis(5'-adenosyl)-hexaphosphatase activity"/>
    <property type="evidence" value="ECO:0007669"/>
    <property type="project" value="TreeGrafter"/>
</dbReference>
<dbReference type="InterPro" id="IPR000086">
    <property type="entry name" value="NUDIX_hydrolase_dom"/>
</dbReference>
<evidence type="ECO:0000256" key="4">
    <source>
        <dbReference type="ARBA" id="ARBA00022842"/>
    </source>
</evidence>
<reference evidence="6" key="1">
    <citation type="submission" date="2022-06" db="EMBL/GenBank/DDBJ databases">
        <title>Physiological and biochemical characterization and genomic elucidation of a strain of the genus Ensifer adhaerens M8 that combines arsenic oxidation and chromium reduction.</title>
        <authorList>
            <person name="Li X."/>
            <person name="Yu c."/>
        </authorList>
    </citation>
    <scope>NUCLEOTIDE SEQUENCE</scope>
    <source>
        <strain evidence="6">M8</strain>
        <plasmid evidence="6">pB</plasmid>
    </source>
</reference>
<dbReference type="InterPro" id="IPR020084">
    <property type="entry name" value="NUDIX_hydrolase_CS"/>
</dbReference>
<sequence>MMQTPAVSRLSSDAIAASDAEPVVVDQAGAICIRKESGGDRFEVLLICGRTTGLWGIPKGHLEYGEDTPGAAVREAFEEAGVIGTALNDEIGGYTYSKVGKTAVYHVQVHLIAVVSMAPDFPEKGARAMRWVPASLAASLVGQPGLKTLLTERLGGLGNDSLASCAE</sequence>
<name>A0A9Q8YHE4_ENSAD</name>
<dbReference type="GO" id="GO:0034432">
    <property type="term" value="F:bis(5'-adenosyl)-pentaphosphatase activity"/>
    <property type="evidence" value="ECO:0007669"/>
    <property type="project" value="TreeGrafter"/>
</dbReference>
<dbReference type="PANTHER" id="PTHR12629:SF0">
    <property type="entry name" value="DIPHOSPHOINOSITOL-POLYPHOSPHATE DIPHOSPHATASE"/>
    <property type="match status" value="1"/>
</dbReference>
<dbReference type="PROSITE" id="PS00893">
    <property type="entry name" value="NUDIX_BOX"/>
    <property type="match status" value="1"/>
</dbReference>
<dbReference type="GO" id="GO:0071543">
    <property type="term" value="P:diphosphoinositol polyphosphate metabolic process"/>
    <property type="evidence" value="ECO:0007669"/>
    <property type="project" value="TreeGrafter"/>
</dbReference>
<keyword evidence="3 6" id="KW-0378">Hydrolase</keyword>
<dbReference type="RefSeq" id="WP_252161411.1">
    <property type="nucleotide sequence ID" value="NZ_CP098809.1"/>
</dbReference>
<dbReference type="EMBL" id="CP098809">
    <property type="protein sequence ID" value="USJ28242.1"/>
    <property type="molecule type" value="Genomic_DNA"/>
</dbReference>